<name>A0AAW1YFE5_RUBAR</name>
<protein>
    <recommendedName>
        <fullName evidence="1">Nucleoside phosphorylase domain-containing protein</fullName>
    </recommendedName>
</protein>
<proteinExistence type="predicted"/>
<reference evidence="2 3" key="1">
    <citation type="journal article" date="2023" name="G3 (Bethesda)">
        <title>A chromosome-length genome assembly and annotation of blackberry (Rubus argutus, cv. 'Hillquist').</title>
        <authorList>
            <person name="Bruna T."/>
            <person name="Aryal R."/>
            <person name="Dudchenko O."/>
            <person name="Sargent D.J."/>
            <person name="Mead D."/>
            <person name="Buti M."/>
            <person name="Cavallini A."/>
            <person name="Hytonen T."/>
            <person name="Andres J."/>
            <person name="Pham M."/>
            <person name="Weisz D."/>
            <person name="Mascagni F."/>
            <person name="Usai G."/>
            <person name="Natali L."/>
            <person name="Bassil N."/>
            <person name="Fernandez G.E."/>
            <person name="Lomsadze A."/>
            <person name="Armour M."/>
            <person name="Olukolu B."/>
            <person name="Poorten T."/>
            <person name="Britton C."/>
            <person name="Davik J."/>
            <person name="Ashrafi H."/>
            <person name="Aiden E.L."/>
            <person name="Borodovsky M."/>
            <person name="Worthington M."/>
        </authorList>
    </citation>
    <scope>NUCLEOTIDE SEQUENCE [LARGE SCALE GENOMIC DNA]</scope>
    <source>
        <strain evidence="2">PI 553951</strain>
    </source>
</reference>
<evidence type="ECO:0000313" key="2">
    <source>
        <dbReference type="EMBL" id="KAK9946667.1"/>
    </source>
</evidence>
<evidence type="ECO:0000259" key="1">
    <source>
        <dbReference type="Pfam" id="PF01048"/>
    </source>
</evidence>
<dbReference type="GO" id="GO:0009116">
    <property type="term" value="P:nucleoside metabolic process"/>
    <property type="evidence" value="ECO:0007669"/>
    <property type="project" value="InterPro"/>
</dbReference>
<sequence length="255" mass="27873">MGISVVAWPCKAVYAMIIGFMLNAIVQQTNGALSADTLKLIDKANKKGPYLGLVIPNSFELDPLLQSPNFTSNLIIDFSRRRFRFGTIAEKNVILVMTGLSMINAGTTTQLLLSLFNIEGYWSHTALWNWQRYGNGPRDELSLETQGDYTKNLLLQVFNIHSELALVERGTSASIFLSNAAYRSFLYDKFSISPLDMESASVALICLQQGVPFIAIRALSSGLTGGGSGDPTEAGKFISLASKNSVTVVVEFIRC</sequence>
<dbReference type="InterPro" id="IPR000845">
    <property type="entry name" value="Nucleoside_phosphorylase_d"/>
</dbReference>
<gene>
    <name evidence="2" type="ORF">M0R45_012117</name>
</gene>
<organism evidence="2 3">
    <name type="scientific">Rubus argutus</name>
    <name type="common">Southern blackberry</name>
    <dbReference type="NCBI Taxonomy" id="59490"/>
    <lineage>
        <taxon>Eukaryota</taxon>
        <taxon>Viridiplantae</taxon>
        <taxon>Streptophyta</taxon>
        <taxon>Embryophyta</taxon>
        <taxon>Tracheophyta</taxon>
        <taxon>Spermatophyta</taxon>
        <taxon>Magnoliopsida</taxon>
        <taxon>eudicotyledons</taxon>
        <taxon>Gunneridae</taxon>
        <taxon>Pentapetalae</taxon>
        <taxon>rosids</taxon>
        <taxon>fabids</taxon>
        <taxon>Rosales</taxon>
        <taxon>Rosaceae</taxon>
        <taxon>Rosoideae</taxon>
        <taxon>Rosoideae incertae sedis</taxon>
        <taxon>Rubus</taxon>
    </lineage>
</organism>
<dbReference type="GO" id="GO:0003824">
    <property type="term" value="F:catalytic activity"/>
    <property type="evidence" value="ECO:0007669"/>
    <property type="project" value="InterPro"/>
</dbReference>
<dbReference type="PANTHER" id="PTHR21234">
    <property type="entry name" value="PURINE NUCLEOSIDE PHOSPHORYLASE"/>
    <property type="match status" value="1"/>
</dbReference>
<dbReference type="Proteomes" id="UP001457282">
    <property type="component" value="Unassembled WGS sequence"/>
</dbReference>
<feature type="domain" description="Nucleoside phosphorylase" evidence="1">
    <location>
        <begin position="176"/>
        <end position="254"/>
    </location>
</feature>
<dbReference type="PANTHER" id="PTHR21234:SF19">
    <property type="entry name" value="BARK STORAGE PROTEIN B-LIKE"/>
    <property type="match status" value="1"/>
</dbReference>
<dbReference type="InterPro" id="IPR035994">
    <property type="entry name" value="Nucleoside_phosphorylase_sf"/>
</dbReference>
<keyword evidence="3" id="KW-1185">Reference proteome</keyword>
<evidence type="ECO:0000313" key="3">
    <source>
        <dbReference type="Proteomes" id="UP001457282"/>
    </source>
</evidence>
<dbReference type="EMBL" id="JBEDUW010000002">
    <property type="protein sequence ID" value="KAK9946667.1"/>
    <property type="molecule type" value="Genomic_DNA"/>
</dbReference>
<dbReference type="Pfam" id="PF01048">
    <property type="entry name" value="PNP_UDP_1"/>
    <property type="match status" value="1"/>
</dbReference>
<dbReference type="Gene3D" id="3.40.50.1580">
    <property type="entry name" value="Nucleoside phosphorylase domain"/>
    <property type="match status" value="1"/>
</dbReference>
<accession>A0AAW1YFE5</accession>
<comment type="caution">
    <text evidence="2">The sequence shown here is derived from an EMBL/GenBank/DDBJ whole genome shotgun (WGS) entry which is preliminary data.</text>
</comment>
<dbReference type="SUPFAM" id="SSF53167">
    <property type="entry name" value="Purine and uridine phosphorylases"/>
    <property type="match status" value="1"/>
</dbReference>
<dbReference type="AlphaFoldDB" id="A0AAW1YFE5"/>